<evidence type="ECO:0000313" key="3">
    <source>
        <dbReference type="Proteomes" id="UP000537141"/>
    </source>
</evidence>
<sequence length="231" mass="26796">MTNNDVLRRIRYAFDFRDTKLISIFALGGLNVELDQVKRWLKKDDDEQMLALEDVELASFLNGYIVEKRGPRKDGEKVEAETTLTKNLILMKLKIALSLQTDDIVSMLAKAGFTVGQSELTAFFRKPTHKNYRHCKAQFLRNFIQAIQDQHRPFAPAPRQDKKVDKKQDTYNKKTHNNSSEHKSSSQSYAKSRDKKPVPKEVYVNPKAKKPEAKQTERKVLKLKPEDIYKQ</sequence>
<proteinExistence type="predicted"/>
<dbReference type="PANTHER" id="PTHR37805:SF1">
    <property type="entry name" value="CYTOPLASMIC PROTEIN"/>
    <property type="match status" value="1"/>
</dbReference>
<evidence type="ECO:0000256" key="1">
    <source>
        <dbReference type="SAM" id="MobiDB-lite"/>
    </source>
</evidence>
<accession>A0A7X0TU67</accession>
<dbReference type="EMBL" id="JACHHU010000023">
    <property type="protein sequence ID" value="MBB6544037.1"/>
    <property type="molecule type" value="Genomic_DNA"/>
</dbReference>
<name>A0A7X0TU67_9GAMM</name>
<dbReference type="InterPro" id="IPR009921">
    <property type="entry name" value="YehS-like"/>
</dbReference>
<keyword evidence="3" id="KW-1185">Reference proteome</keyword>
<dbReference type="AlphaFoldDB" id="A0A7X0TU67"/>
<dbReference type="PANTHER" id="PTHR37805">
    <property type="entry name" value="CYTOPLASMIC PROTEIN-RELATED"/>
    <property type="match status" value="1"/>
</dbReference>
<organism evidence="2 3">
    <name type="scientific">Thalassotalea piscium</name>
    <dbReference type="NCBI Taxonomy" id="1230533"/>
    <lineage>
        <taxon>Bacteria</taxon>
        <taxon>Pseudomonadati</taxon>
        <taxon>Pseudomonadota</taxon>
        <taxon>Gammaproteobacteria</taxon>
        <taxon>Alteromonadales</taxon>
        <taxon>Colwelliaceae</taxon>
        <taxon>Thalassotalea</taxon>
    </lineage>
</organism>
<protein>
    <submittedName>
        <fullName evidence="2">Uncharacterized protein YehS (DUF1456 family)</fullName>
    </submittedName>
</protein>
<reference evidence="2 3" key="1">
    <citation type="submission" date="2020-08" db="EMBL/GenBank/DDBJ databases">
        <title>Genomic Encyclopedia of Type Strains, Phase IV (KMG-IV): sequencing the most valuable type-strain genomes for metagenomic binning, comparative biology and taxonomic classification.</title>
        <authorList>
            <person name="Goeker M."/>
        </authorList>
    </citation>
    <scope>NUCLEOTIDE SEQUENCE [LARGE SCALE GENOMIC DNA]</scope>
    <source>
        <strain evidence="2 3">DSM 26287</strain>
    </source>
</reference>
<evidence type="ECO:0000313" key="2">
    <source>
        <dbReference type="EMBL" id="MBB6544037.1"/>
    </source>
</evidence>
<feature type="compositionally biased region" description="Basic and acidic residues" evidence="1">
    <location>
        <begin position="209"/>
        <end position="231"/>
    </location>
</feature>
<dbReference type="RefSeq" id="WP_184424815.1">
    <property type="nucleotide sequence ID" value="NZ_AP027362.1"/>
</dbReference>
<feature type="region of interest" description="Disordered" evidence="1">
    <location>
        <begin position="154"/>
        <end position="231"/>
    </location>
</feature>
<gene>
    <name evidence="2" type="ORF">HNQ55_002561</name>
</gene>
<dbReference type="Proteomes" id="UP000537141">
    <property type="component" value="Unassembled WGS sequence"/>
</dbReference>
<dbReference type="Pfam" id="PF07308">
    <property type="entry name" value="DUF1456"/>
    <property type="match status" value="2"/>
</dbReference>
<feature type="compositionally biased region" description="Basic and acidic residues" evidence="1">
    <location>
        <begin position="159"/>
        <end position="172"/>
    </location>
</feature>
<comment type="caution">
    <text evidence="2">The sequence shown here is derived from an EMBL/GenBank/DDBJ whole genome shotgun (WGS) entry which is preliminary data.</text>
</comment>